<dbReference type="AlphaFoldDB" id="W2RV46"/>
<proteinExistence type="predicted"/>
<feature type="compositionally biased region" description="Polar residues" evidence="1">
    <location>
        <begin position="591"/>
        <end position="602"/>
    </location>
</feature>
<dbReference type="OrthoDB" id="4146419at2759"/>
<feature type="compositionally biased region" description="Low complexity" evidence="1">
    <location>
        <begin position="250"/>
        <end position="259"/>
    </location>
</feature>
<feature type="region of interest" description="Disordered" evidence="1">
    <location>
        <begin position="347"/>
        <end position="367"/>
    </location>
</feature>
<evidence type="ECO:0000313" key="2">
    <source>
        <dbReference type="EMBL" id="ETN40180.1"/>
    </source>
</evidence>
<sequence length="838" mass="89452">MPSLQGGNGTPAGTLSADDYYHAGLTALPRVETPEQDDTGDNDQASHDEGESQPGARSADSDCTEGLTALPRVTSPERYWTVYETSNQTSAGDGLQVQTPAQVTGAQDNEVRAEQGNSLKRSASPFLPKLIRQAFNKFTSRNDDVDIQAPAQSLFGRVKNKIRHLRVPPALPSGETVDDKGLLGAPPQNPVQPPISDDNMSSHSNNQNNQETQGDDRHLSISGSTFEPFPPQQILAMGTSSNSNEQVERPSPSNNNTPPRVLDFEVFRTGRPEYGHAHWNSSNATLPSSATSRGAVNQAAVDSDSLRPDTASLHGEVCTNASNASLPNPQSGDSAQLLTSLSQAADINPDSTTHSLASPSAETNTNVIGVETQVLPPRYTVGTNASDNSVQPIPPSATGIGTSDDLPQHIPLPATATSASDDLPQNPPLATATLASDDLPQHSPSPATTTTVSNDLPQRSPTAPATCTETTDESTQRTPVASPTPVTESNVAAQRTTDPSATTTATPQASRDSPHPAIGVIDFGANAPARNLQTSQTQTEGQNSNVVITRPFPLLQKRPPPNINDHPMFRTDPFGSASPAPMLAVPWTPAQLRSSQRTSKATQDAKPEPKNNLLNIVKANNPDEEILSLAEAAREGPPPTTPTSNRRSSAGLFSRPRTASGNSTPGGRRFVSLGLRSVAGALRSPTEETPEFDRVEYREDQEKRLRTVTNTLPRPDTSMFPRHPGTSRSWMHRNLWCTQCAERCCARCGRACCAWKAASMGVVNHRGEAGHRAANIKEEIESSGPFGRELPTFLRCSGCEKMVCSECCGQCSDEVCLLLCCRACKADPWAACDFHAEH</sequence>
<evidence type="ECO:0000313" key="3">
    <source>
        <dbReference type="Proteomes" id="UP000030752"/>
    </source>
</evidence>
<dbReference type="eggNOG" id="ENOG502TBBP">
    <property type="taxonomic scope" value="Eukaryota"/>
</dbReference>
<name>W2RV46_CYPE1</name>
<dbReference type="HOGENOM" id="CLU_339186_0_0_1"/>
<reference evidence="2 3" key="1">
    <citation type="submission" date="2013-03" db="EMBL/GenBank/DDBJ databases">
        <title>The Genome Sequence of Phialophora europaea CBS 101466.</title>
        <authorList>
            <consortium name="The Broad Institute Genomics Platform"/>
            <person name="Cuomo C."/>
            <person name="de Hoog S."/>
            <person name="Gorbushina A."/>
            <person name="Walker B."/>
            <person name="Young S.K."/>
            <person name="Zeng Q."/>
            <person name="Gargeya S."/>
            <person name="Fitzgerald M."/>
            <person name="Haas B."/>
            <person name="Abouelleil A."/>
            <person name="Allen A.W."/>
            <person name="Alvarado L."/>
            <person name="Arachchi H.M."/>
            <person name="Berlin A.M."/>
            <person name="Chapman S.B."/>
            <person name="Gainer-Dewar J."/>
            <person name="Goldberg J."/>
            <person name="Griggs A."/>
            <person name="Gujja S."/>
            <person name="Hansen M."/>
            <person name="Howarth C."/>
            <person name="Imamovic A."/>
            <person name="Ireland A."/>
            <person name="Larimer J."/>
            <person name="McCowan C."/>
            <person name="Murphy C."/>
            <person name="Pearson M."/>
            <person name="Poon T.W."/>
            <person name="Priest M."/>
            <person name="Roberts A."/>
            <person name="Saif S."/>
            <person name="Shea T."/>
            <person name="Sisk P."/>
            <person name="Sykes S."/>
            <person name="Wortman J."/>
            <person name="Nusbaum C."/>
            <person name="Birren B."/>
        </authorList>
    </citation>
    <scope>NUCLEOTIDE SEQUENCE [LARGE SCALE GENOMIC DNA]</scope>
    <source>
        <strain evidence="2 3">CBS 101466</strain>
    </source>
</reference>
<feature type="compositionally biased region" description="Gly residues" evidence="1">
    <location>
        <begin position="1"/>
        <end position="10"/>
    </location>
</feature>
<feature type="compositionally biased region" description="Low complexity" evidence="1">
    <location>
        <begin position="493"/>
        <end position="511"/>
    </location>
</feature>
<feature type="region of interest" description="Disordered" evidence="1">
    <location>
        <begin position="1"/>
        <end position="78"/>
    </location>
</feature>
<feature type="compositionally biased region" description="Low complexity" evidence="1">
    <location>
        <begin position="196"/>
        <end position="210"/>
    </location>
</feature>
<dbReference type="VEuPathDB" id="FungiDB:HMPREF1541_04456"/>
<keyword evidence="3" id="KW-1185">Reference proteome</keyword>
<feature type="compositionally biased region" description="Polar residues" evidence="1">
    <location>
        <begin position="442"/>
        <end position="469"/>
    </location>
</feature>
<dbReference type="RefSeq" id="XP_008717023.1">
    <property type="nucleotide sequence ID" value="XM_008718801.1"/>
</dbReference>
<dbReference type="STRING" id="1220924.W2RV46"/>
<dbReference type="InParanoid" id="W2RV46"/>
<dbReference type="Proteomes" id="UP000030752">
    <property type="component" value="Unassembled WGS sequence"/>
</dbReference>
<feature type="region of interest" description="Disordered" evidence="1">
    <location>
        <begin position="166"/>
        <end position="261"/>
    </location>
</feature>
<protein>
    <submittedName>
        <fullName evidence="2">Uncharacterized protein</fullName>
    </submittedName>
</protein>
<feature type="compositionally biased region" description="Polar residues" evidence="1">
    <location>
        <begin position="381"/>
        <end position="391"/>
    </location>
</feature>
<feature type="region of interest" description="Disordered" evidence="1">
    <location>
        <begin position="278"/>
        <end position="312"/>
    </location>
</feature>
<feature type="region of interest" description="Disordered" evidence="1">
    <location>
        <begin position="632"/>
        <end position="670"/>
    </location>
</feature>
<feature type="region of interest" description="Disordered" evidence="1">
    <location>
        <begin position="591"/>
        <end position="611"/>
    </location>
</feature>
<feature type="compositionally biased region" description="Polar residues" evidence="1">
    <location>
        <begin position="279"/>
        <end position="295"/>
    </location>
</feature>
<dbReference type="EMBL" id="KB822720">
    <property type="protein sequence ID" value="ETN40180.1"/>
    <property type="molecule type" value="Genomic_DNA"/>
</dbReference>
<feature type="compositionally biased region" description="Polar residues" evidence="1">
    <location>
        <begin position="476"/>
        <end position="492"/>
    </location>
</feature>
<accession>W2RV46</accession>
<evidence type="ECO:0000256" key="1">
    <source>
        <dbReference type="SAM" id="MobiDB-lite"/>
    </source>
</evidence>
<gene>
    <name evidence="2" type="ORF">HMPREF1541_04456</name>
</gene>
<organism evidence="2 3">
    <name type="scientific">Cyphellophora europaea (strain CBS 101466)</name>
    <name type="common">Phialophora europaea</name>
    <dbReference type="NCBI Taxonomy" id="1220924"/>
    <lineage>
        <taxon>Eukaryota</taxon>
        <taxon>Fungi</taxon>
        <taxon>Dikarya</taxon>
        <taxon>Ascomycota</taxon>
        <taxon>Pezizomycotina</taxon>
        <taxon>Eurotiomycetes</taxon>
        <taxon>Chaetothyriomycetidae</taxon>
        <taxon>Chaetothyriales</taxon>
        <taxon>Cyphellophoraceae</taxon>
        <taxon>Cyphellophora</taxon>
    </lineage>
</organism>
<dbReference type="GeneID" id="19971795"/>
<feature type="region of interest" description="Disordered" evidence="1">
    <location>
        <begin position="379"/>
        <end position="521"/>
    </location>
</feature>